<dbReference type="GO" id="GO:0046872">
    <property type="term" value="F:metal ion binding"/>
    <property type="evidence" value="ECO:0007669"/>
    <property type="project" value="UniProtKB-KW"/>
</dbReference>
<accession>A0AAX4KZP9</accession>
<keyword evidence="7 10" id="KW-0460">Magnesium</keyword>
<keyword evidence="6 10" id="KW-0067">ATP-binding</keyword>
<feature type="binding site" evidence="10">
    <location>
        <position position="263"/>
    </location>
    <ligand>
        <name>ATP</name>
        <dbReference type="ChEBI" id="CHEBI:30616"/>
    </ligand>
</feature>
<evidence type="ECO:0000313" key="12">
    <source>
        <dbReference type="EMBL" id="WWQ59773.1"/>
    </source>
</evidence>
<dbReference type="GeneID" id="89337071"/>
<dbReference type="InterPro" id="IPR011611">
    <property type="entry name" value="PfkB_dom"/>
</dbReference>
<feature type="binding site" evidence="10">
    <location>
        <begin position="238"/>
        <end position="239"/>
    </location>
    <ligand>
        <name>ATP</name>
        <dbReference type="ChEBI" id="CHEBI:30616"/>
    </ligand>
</feature>
<keyword evidence="2 10" id="KW-0808">Transferase</keyword>
<comment type="function">
    <text evidence="10">Catalyzes the phosphorylation of ribose at O-5 in a reaction requiring ATP and magnesium. The resulting D-ribose-5-phosphate can then be used either for sythesis of nucleotides, histidine, and tryptophan, or as a component of the pentose phosphate pathway.</text>
</comment>
<reference evidence="12 13" key="1">
    <citation type="submission" date="2024-02" db="EMBL/GenBank/DDBJ databases">
        <title>STSV induces naive adaptation in Sulfolobus.</title>
        <authorList>
            <person name="Xiang X."/>
            <person name="Song M."/>
        </authorList>
    </citation>
    <scope>NUCLEOTIDE SEQUENCE [LARGE SCALE GENOMIC DNA]</scope>
    <source>
        <strain evidence="12 13">RT2</strain>
    </source>
</reference>
<feature type="binding site" evidence="10">
    <location>
        <begin position="9"/>
        <end position="11"/>
    </location>
    <ligand>
        <name>substrate</name>
    </ligand>
</feature>
<gene>
    <name evidence="10 12" type="primary">rbsK</name>
    <name evidence="12" type="ORF">V6M85_09840</name>
</gene>
<keyword evidence="8 10" id="KW-0630">Potassium</keyword>
<dbReference type="GO" id="GO:0005737">
    <property type="term" value="C:cytoplasm"/>
    <property type="evidence" value="ECO:0007669"/>
    <property type="project" value="UniProtKB-SubCell"/>
</dbReference>
<dbReference type="EMBL" id="CP146016">
    <property type="protein sequence ID" value="WWQ59773.1"/>
    <property type="molecule type" value="Genomic_DNA"/>
</dbReference>
<evidence type="ECO:0000313" key="13">
    <source>
        <dbReference type="Proteomes" id="UP001432202"/>
    </source>
</evidence>
<organism evidence="12 13">
    <name type="scientific">Sulfolobus tengchongensis</name>
    <dbReference type="NCBI Taxonomy" id="207809"/>
    <lineage>
        <taxon>Archaea</taxon>
        <taxon>Thermoproteota</taxon>
        <taxon>Thermoprotei</taxon>
        <taxon>Sulfolobales</taxon>
        <taxon>Sulfolobaceae</taxon>
        <taxon>Sulfolobus</taxon>
    </lineage>
</organism>
<evidence type="ECO:0000256" key="4">
    <source>
        <dbReference type="ARBA" id="ARBA00022741"/>
    </source>
</evidence>
<comment type="similarity">
    <text evidence="1">Belongs to the carbohydrate kinase pfkB family.</text>
</comment>
<comment type="cofactor">
    <cofactor evidence="10">
        <name>Mg(2+)</name>
        <dbReference type="ChEBI" id="CHEBI:18420"/>
    </cofactor>
    <text evidence="10">Requires a divalent cation, most likely magnesium in vivo, as an electrophilic catalyst to aid phosphoryl group transfer. It is the chelate of the metal and the nucleotide that is the actual substrate.</text>
</comment>
<evidence type="ECO:0000256" key="2">
    <source>
        <dbReference type="ARBA" id="ARBA00022679"/>
    </source>
</evidence>
<dbReference type="RefSeq" id="WP_338599386.1">
    <property type="nucleotide sequence ID" value="NZ_CP146016.1"/>
</dbReference>
<dbReference type="SUPFAM" id="SSF53613">
    <property type="entry name" value="Ribokinase-like"/>
    <property type="match status" value="1"/>
</dbReference>
<keyword evidence="13" id="KW-1185">Reference proteome</keyword>
<feature type="binding site" evidence="10">
    <location>
        <position position="233"/>
    </location>
    <ligand>
        <name>K(+)</name>
        <dbReference type="ChEBI" id="CHEBI:29103"/>
    </ligand>
</feature>
<dbReference type="HAMAP" id="MF_01987">
    <property type="entry name" value="Ribokinase"/>
    <property type="match status" value="1"/>
</dbReference>
<evidence type="ECO:0000256" key="3">
    <source>
        <dbReference type="ARBA" id="ARBA00022723"/>
    </source>
</evidence>
<dbReference type="GO" id="GO:0004747">
    <property type="term" value="F:ribokinase activity"/>
    <property type="evidence" value="ECO:0007669"/>
    <property type="project" value="UniProtKB-UniRule"/>
</dbReference>
<feature type="binding site" evidence="10">
    <location>
        <position position="239"/>
    </location>
    <ligand>
        <name>substrate</name>
    </ligand>
</feature>
<feature type="binding site" evidence="10">
    <location>
        <position position="274"/>
    </location>
    <ligand>
        <name>K(+)</name>
        <dbReference type="ChEBI" id="CHEBI:29103"/>
    </ligand>
</feature>
<feature type="active site" description="Proton acceptor" evidence="10">
    <location>
        <position position="239"/>
    </location>
</feature>
<feature type="binding site" evidence="10">
    <location>
        <position position="235"/>
    </location>
    <ligand>
        <name>K(+)</name>
        <dbReference type="ChEBI" id="CHEBI:29103"/>
    </ligand>
</feature>
<feature type="binding site" evidence="10">
    <location>
        <position position="272"/>
    </location>
    <ligand>
        <name>K(+)</name>
        <dbReference type="ChEBI" id="CHEBI:29103"/>
    </ligand>
</feature>
<dbReference type="PANTHER" id="PTHR10584">
    <property type="entry name" value="SUGAR KINASE"/>
    <property type="match status" value="1"/>
</dbReference>
<feature type="binding site" evidence="10">
    <location>
        <position position="134"/>
    </location>
    <ligand>
        <name>substrate</name>
    </ligand>
</feature>
<dbReference type="InterPro" id="IPR029056">
    <property type="entry name" value="Ribokinase-like"/>
</dbReference>
<feature type="binding site" evidence="10">
    <location>
        <position position="269"/>
    </location>
    <ligand>
        <name>K(+)</name>
        <dbReference type="ChEBI" id="CHEBI:29103"/>
    </ligand>
</feature>
<comment type="similarity">
    <text evidence="10">Belongs to the carbohydrate kinase PfkB family. Ribokinase subfamily.</text>
</comment>
<comment type="subcellular location">
    <subcellularLocation>
        <location evidence="10">Cytoplasm</location>
    </subcellularLocation>
</comment>
<dbReference type="GO" id="GO:0019303">
    <property type="term" value="P:D-ribose catabolic process"/>
    <property type="evidence" value="ECO:0007669"/>
    <property type="project" value="UniProtKB-UniRule"/>
</dbReference>
<comment type="catalytic activity">
    <reaction evidence="10">
        <text>D-ribose + ATP = D-ribose 5-phosphate + ADP + H(+)</text>
        <dbReference type="Rhea" id="RHEA:13697"/>
        <dbReference type="ChEBI" id="CHEBI:15378"/>
        <dbReference type="ChEBI" id="CHEBI:30616"/>
        <dbReference type="ChEBI" id="CHEBI:47013"/>
        <dbReference type="ChEBI" id="CHEBI:78346"/>
        <dbReference type="ChEBI" id="CHEBI:456216"/>
        <dbReference type="EC" id="2.7.1.15"/>
    </reaction>
</comment>
<comment type="caution">
    <text evidence="10">Lacks conserved residue(s) required for the propagation of feature annotation.</text>
</comment>
<protein>
    <recommendedName>
        <fullName evidence="10">Ribokinase</fullName>
        <shortName evidence="10">RK</shortName>
        <ecNumber evidence="10">2.7.1.15</ecNumber>
    </recommendedName>
</protein>
<dbReference type="PRINTS" id="PR00990">
    <property type="entry name" value="RIBOKINASE"/>
</dbReference>
<feature type="binding site" evidence="10">
    <location>
        <position position="175"/>
    </location>
    <ligand>
        <name>ATP</name>
        <dbReference type="ChEBI" id="CHEBI:30616"/>
    </ligand>
</feature>
<evidence type="ECO:0000259" key="11">
    <source>
        <dbReference type="Pfam" id="PF00294"/>
    </source>
</evidence>
<keyword evidence="5 10" id="KW-0418">Kinase</keyword>
<evidence type="ECO:0000256" key="9">
    <source>
        <dbReference type="ARBA" id="ARBA00023277"/>
    </source>
</evidence>
<dbReference type="InterPro" id="IPR011877">
    <property type="entry name" value="Ribokinase"/>
</dbReference>
<dbReference type="Gene3D" id="3.40.1190.20">
    <property type="match status" value="1"/>
</dbReference>
<keyword evidence="4 10" id="KW-0547">Nucleotide-binding</keyword>
<evidence type="ECO:0000256" key="6">
    <source>
        <dbReference type="ARBA" id="ARBA00022840"/>
    </source>
</evidence>
<feature type="binding site" evidence="10">
    <location>
        <begin position="37"/>
        <end position="41"/>
    </location>
    <ligand>
        <name>substrate</name>
    </ligand>
</feature>
<keyword evidence="9 10" id="KW-0119">Carbohydrate metabolism</keyword>
<dbReference type="PANTHER" id="PTHR10584:SF166">
    <property type="entry name" value="RIBOKINASE"/>
    <property type="match status" value="1"/>
</dbReference>
<dbReference type="Pfam" id="PF00294">
    <property type="entry name" value="PfkB"/>
    <property type="match status" value="1"/>
</dbReference>
<feature type="binding site" evidence="10">
    <location>
        <begin position="206"/>
        <end position="211"/>
    </location>
    <ligand>
        <name>ATP</name>
        <dbReference type="ChEBI" id="CHEBI:30616"/>
    </ligand>
</feature>
<dbReference type="AlphaFoldDB" id="A0AAX4KZP9"/>
<dbReference type="EC" id="2.7.1.15" evidence="10"/>
<keyword evidence="3 10" id="KW-0479">Metal-binding</keyword>
<dbReference type="GO" id="GO:0005524">
    <property type="term" value="F:ATP binding"/>
    <property type="evidence" value="ECO:0007669"/>
    <property type="project" value="UniProtKB-UniRule"/>
</dbReference>
<dbReference type="FunFam" id="3.40.1190.20:FF:000053">
    <property type="entry name" value="Ribokinase"/>
    <property type="match status" value="1"/>
</dbReference>
<keyword evidence="10" id="KW-0963">Cytoplasm</keyword>
<evidence type="ECO:0000256" key="5">
    <source>
        <dbReference type="ARBA" id="ARBA00022777"/>
    </source>
</evidence>
<comment type="subunit">
    <text evidence="10">Homodimer.</text>
</comment>
<comment type="activity regulation">
    <text evidence="10">Activated by a monovalent cation that binds near, but not in, the active site. The most likely occupant of the site in vivo is potassium. Ion binding induces a conformational change that may alter substrate affinity.</text>
</comment>
<comment type="pathway">
    <text evidence="10">Carbohydrate metabolism; D-ribose degradation; D-ribose 5-phosphate from beta-D-ribopyranose: step 2/2.</text>
</comment>
<feature type="domain" description="Carbohydrate kinase PfkB" evidence="11">
    <location>
        <begin position="2"/>
        <end position="277"/>
    </location>
</feature>
<dbReference type="NCBIfam" id="TIGR02152">
    <property type="entry name" value="D_ribokin_bact"/>
    <property type="match status" value="1"/>
</dbReference>
<evidence type="ECO:0000256" key="10">
    <source>
        <dbReference type="HAMAP-Rule" id="MF_01987"/>
    </source>
</evidence>
<name>A0AAX4KZP9_9CREN</name>
<evidence type="ECO:0000256" key="7">
    <source>
        <dbReference type="ARBA" id="ARBA00022842"/>
    </source>
</evidence>
<dbReference type="CDD" id="cd01174">
    <property type="entry name" value="ribokinase"/>
    <property type="match status" value="1"/>
</dbReference>
<dbReference type="InterPro" id="IPR002139">
    <property type="entry name" value="Ribo/fructo_kinase"/>
</dbReference>
<evidence type="ECO:0000256" key="1">
    <source>
        <dbReference type="ARBA" id="ARBA00005380"/>
    </source>
</evidence>
<sequence length="297" mass="32577">MITVVGSYNIDIILKVNKIPEIGETVIADEVYMNHGGKGSNQAVSASRLGSRVKIVAAVGNDNYGKNAIEFWKTENIDISDVKIKNNVSTGTAYIFVDKRGRNVIVVNRGANYHLTEEDISESLDGNILLTQLEIRENVVKKALKEFNGIRILNPAPAVLKDTDILSLTDIITPNEIEFKELVSTDDLEYGLHLLLKKVKRAVIITLGERGALLATKDGKRTLIPAPKVNVVDETGAGDVFNAALAVYLEKEYDLETAVEYANKVAALSVTKIGALGPKLEEVNKFLEEINKDEEKD</sequence>
<evidence type="ECO:0000256" key="8">
    <source>
        <dbReference type="ARBA" id="ARBA00022958"/>
    </source>
</evidence>
<dbReference type="Proteomes" id="UP001432202">
    <property type="component" value="Chromosome"/>
</dbReference>
<proteinExistence type="inferred from homology"/>